<sequence>MTDLKLIALDTEDLEVVSAHAQDAIIRVADMGYARRDRRFALLMNRFDWESDKPRAKGLRKRAALHFSGVSHAAFAGFDPTAPEGVLNLLSISFLPGDAPAGIVELRFAGGGTVRLTVDFLEARLADMGAAWAASAKPSHTLD</sequence>
<evidence type="ECO:0000313" key="2">
    <source>
        <dbReference type="Proteomes" id="UP001060275"/>
    </source>
</evidence>
<reference evidence="1" key="1">
    <citation type="submission" date="2022-06" db="EMBL/GenBank/DDBJ databases">
        <title>Devosia sp. XJ19-45 genome assembly.</title>
        <authorList>
            <person name="Li B."/>
            <person name="Cai M."/>
            <person name="Nie G."/>
            <person name="Li W."/>
        </authorList>
    </citation>
    <scope>NUCLEOTIDE SEQUENCE</scope>
    <source>
        <strain evidence="1">XJ19-45</strain>
    </source>
</reference>
<gene>
    <name evidence="1" type="ORF">NF348_16230</name>
</gene>
<dbReference type="EMBL" id="JAMWDU010000006">
    <property type="protein sequence ID" value="MCP8888662.1"/>
    <property type="molecule type" value="Genomic_DNA"/>
</dbReference>
<dbReference type="Pfam" id="PF11164">
    <property type="entry name" value="DUF2948"/>
    <property type="match status" value="1"/>
</dbReference>
<dbReference type="Proteomes" id="UP001060275">
    <property type="component" value="Unassembled WGS sequence"/>
</dbReference>
<dbReference type="AlphaFoldDB" id="A0A9Q4AS41"/>
<accession>A0A9Q4AS41</accession>
<dbReference type="RefSeq" id="WP_254675525.1">
    <property type="nucleotide sequence ID" value="NZ_JAMWDU010000006.1"/>
</dbReference>
<name>A0A9Q4AS41_9HYPH</name>
<dbReference type="InterPro" id="IPR021335">
    <property type="entry name" value="DUF2948"/>
</dbReference>
<protein>
    <submittedName>
        <fullName evidence="1">DUF2948 family protein</fullName>
    </submittedName>
</protein>
<comment type="caution">
    <text evidence="1">The sequence shown here is derived from an EMBL/GenBank/DDBJ whole genome shotgun (WGS) entry which is preliminary data.</text>
</comment>
<evidence type="ECO:0000313" key="1">
    <source>
        <dbReference type="EMBL" id="MCP8888662.1"/>
    </source>
</evidence>
<organism evidence="1 2">
    <name type="scientific">Devosia ureilytica</name>
    <dbReference type="NCBI Taxonomy" id="2952754"/>
    <lineage>
        <taxon>Bacteria</taxon>
        <taxon>Pseudomonadati</taxon>
        <taxon>Pseudomonadota</taxon>
        <taxon>Alphaproteobacteria</taxon>
        <taxon>Hyphomicrobiales</taxon>
        <taxon>Devosiaceae</taxon>
        <taxon>Devosia</taxon>
    </lineage>
</organism>
<proteinExistence type="predicted"/>
<keyword evidence="2" id="KW-1185">Reference proteome</keyword>